<dbReference type="GO" id="GO:0001681">
    <property type="term" value="F:sialate O-acetylesterase activity"/>
    <property type="evidence" value="ECO:0007669"/>
    <property type="project" value="InterPro"/>
</dbReference>
<dbReference type="AlphaFoldDB" id="A0A366HAQ4"/>
<dbReference type="SUPFAM" id="SSF52266">
    <property type="entry name" value="SGNH hydrolase"/>
    <property type="match status" value="1"/>
</dbReference>
<keyword evidence="4" id="KW-1185">Reference proteome</keyword>
<dbReference type="InterPro" id="IPR005181">
    <property type="entry name" value="SASA"/>
</dbReference>
<accession>A0A366HAQ4</accession>
<dbReference type="EMBL" id="QNRR01000010">
    <property type="protein sequence ID" value="RBP38989.1"/>
    <property type="molecule type" value="Genomic_DNA"/>
</dbReference>
<dbReference type="GO" id="GO:0005975">
    <property type="term" value="P:carbohydrate metabolic process"/>
    <property type="evidence" value="ECO:0007669"/>
    <property type="project" value="TreeGrafter"/>
</dbReference>
<organism evidence="3 4">
    <name type="scientific">Roseimicrobium gellanilyticum</name>
    <dbReference type="NCBI Taxonomy" id="748857"/>
    <lineage>
        <taxon>Bacteria</taxon>
        <taxon>Pseudomonadati</taxon>
        <taxon>Verrucomicrobiota</taxon>
        <taxon>Verrucomicrobiia</taxon>
        <taxon>Verrucomicrobiales</taxon>
        <taxon>Verrucomicrobiaceae</taxon>
        <taxon>Roseimicrobium</taxon>
    </lineage>
</organism>
<evidence type="ECO:0000256" key="1">
    <source>
        <dbReference type="ARBA" id="ARBA00022801"/>
    </source>
</evidence>
<protein>
    <submittedName>
        <fullName evidence="3">Sialate O-acetylesterase</fullName>
    </submittedName>
</protein>
<evidence type="ECO:0000313" key="3">
    <source>
        <dbReference type="EMBL" id="RBP38989.1"/>
    </source>
</evidence>
<dbReference type="InterPro" id="IPR039329">
    <property type="entry name" value="SIAE"/>
</dbReference>
<reference evidence="3 4" key="1">
    <citation type="submission" date="2018-06" db="EMBL/GenBank/DDBJ databases">
        <title>Genomic Encyclopedia of Type Strains, Phase IV (KMG-IV): sequencing the most valuable type-strain genomes for metagenomic binning, comparative biology and taxonomic classification.</title>
        <authorList>
            <person name="Goeker M."/>
        </authorList>
    </citation>
    <scope>NUCLEOTIDE SEQUENCE [LARGE SCALE GENOMIC DNA]</scope>
    <source>
        <strain evidence="3 4">DSM 25532</strain>
    </source>
</reference>
<dbReference type="OrthoDB" id="183320at2"/>
<evidence type="ECO:0000313" key="4">
    <source>
        <dbReference type="Proteomes" id="UP000253426"/>
    </source>
</evidence>
<evidence type="ECO:0000259" key="2">
    <source>
        <dbReference type="Pfam" id="PF03629"/>
    </source>
</evidence>
<dbReference type="PANTHER" id="PTHR22901">
    <property type="entry name" value="SIALATE O-ACETYLESTERASE"/>
    <property type="match status" value="1"/>
</dbReference>
<dbReference type="Gene3D" id="3.40.50.1110">
    <property type="entry name" value="SGNH hydrolase"/>
    <property type="match status" value="1"/>
</dbReference>
<feature type="domain" description="Sialate O-acetylesterase" evidence="2">
    <location>
        <begin position="286"/>
        <end position="416"/>
    </location>
</feature>
<sequence length="535" mass="59604">MRSFVALRSLLVMKFGFLAATALLLSALSLTAEVTVNPLFADHMVLQRERLLPVWGKATPGEEVTVSFAGESKSTKANEIGRWQVVLSPKAVSRHPQKLTVKGKNLIVLEDVLVGDVWLGMGQSNMDWSLSTTDRREVIEKMPPGKFDNIRLFKVGETQVDTPAEEVKGAWTAAATKEILAFSATLFYFGEALSEHHPDVPLGLIRSSVGATNLYCWIPNELRDDDPSAAYLRTWWSNAMKGWSPEKQVQRDRELAEYEAKLKDYQQRKVNPPQDFKKPGELLGPQWSRRPSALYNGMIAPLQPYALRGVIWYQGEWDSKHDWVTVYHDMFAGFAKRLRANWASKSGGVSPGKFPIFLVQLPAREPNDGKYWPYMREVQERLATTVPDSGFVVTYDTNDPNELHPREKSPIGQRLALLARAKVYGEKVDWHGPLLKSSKQDGAQLVLEFDAGSESLKSSDGLPLRNFEVAGEDGAYYPAVAEIRGSGVRVSSPAVKSPRTARFAFVPAPGKPNFYNSAGLPAAPFRTDKLSRPSK</sequence>
<keyword evidence="1" id="KW-0378">Hydrolase</keyword>
<comment type="caution">
    <text evidence="3">The sequence shown here is derived from an EMBL/GenBank/DDBJ whole genome shotgun (WGS) entry which is preliminary data.</text>
</comment>
<name>A0A366HAQ4_9BACT</name>
<dbReference type="InterPro" id="IPR036514">
    <property type="entry name" value="SGNH_hydro_sf"/>
</dbReference>
<gene>
    <name evidence="3" type="ORF">DES53_11012</name>
</gene>
<proteinExistence type="predicted"/>
<dbReference type="RefSeq" id="WP_113960764.1">
    <property type="nucleotide sequence ID" value="NZ_QNRR01000010.1"/>
</dbReference>
<dbReference type="Proteomes" id="UP000253426">
    <property type="component" value="Unassembled WGS sequence"/>
</dbReference>
<dbReference type="Pfam" id="PF03629">
    <property type="entry name" value="SASA"/>
    <property type="match status" value="1"/>
</dbReference>
<dbReference type="PANTHER" id="PTHR22901:SF0">
    <property type="entry name" value="SIALATE O-ACETYLESTERASE"/>
    <property type="match status" value="1"/>
</dbReference>